<evidence type="ECO:0000313" key="4">
    <source>
        <dbReference type="Proteomes" id="UP000034883"/>
    </source>
</evidence>
<evidence type="ECO:0000259" key="2">
    <source>
        <dbReference type="PROSITE" id="PS50206"/>
    </source>
</evidence>
<sequence>MLSGAHPMEVFDMARARSSALRSLSVVLALACGACGGDDDVNEGDHDASTAIDAGHDAALAIEEDAGEIEIDAAVEAIDAGTDASIAGDVQVATAADLARESADDYATNTYGLITGATLGRWVRDWSAARPAAITGDLVVLQIVPTGATSRVHVSPVSTGVRVYDVPQASLLEERDSGLSSIEAEIPRGESTDAFLQRYRIDPRRDLVVWVFEQLPGTTGAAVQQLGRGWLWLAYWGAEPEHLAVLNGSLDWNGANEGLPVAEIAAATPPGDGATRVSDLRRDHTTLVVHVGELIPIVRDADPAYRVVDARGGAEALGLPKATNSGRRDCASYTGSGTTARCSPLFEGRIRGAHTVPWTQLLTSADDGLRFLPKSQLRAIFDARAATAPGLTYIHYCRTNVRSMVTGLASILVLGLPTRWYDASFIEWSHLAHGPTAATQLLPADSPWRTDLPALTEHNLATGYTPGGSTSDPAITPGEWVAGPRYNADDDISPTRPVIRPEATSSAGTIETDRAYLRAR</sequence>
<keyword evidence="4" id="KW-1185">Reference proteome</keyword>
<dbReference type="SUPFAM" id="SSF52821">
    <property type="entry name" value="Rhodanese/Cell cycle control phosphatase"/>
    <property type="match status" value="1"/>
</dbReference>
<dbReference type="Proteomes" id="UP000034883">
    <property type="component" value="Chromosome"/>
</dbReference>
<evidence type="ECO:0000313" key="3">
    <source>
        <dbReference type="EMBL" id="AKF07871.1"/>
    </source>
</evidence>
<feature type="region of interest" description="Disordered" evidence="1">
    <location>
        <begin position="487"/>
        <end position="514"/>
    </location>
</feature>
<protein>
    <recommendedName>
        <fullName evidence="2">Rhodanese domain-containing protein</fullName>
    </recommendedName>
</protein>
<dbReference type="AlphaFoldDB" id="A0A0F6W5J9"/>
<gene>
    <name evidence="3" type="ORF">DB32_005020</name>
</gene>
<feature type="domain" description="Rhodanese" evidence="2">
    <location>
        <begin position="347"/>
        <end position="437"/>
    </location>
</feature>
<accession>A0A0F6W5J9</accession>
<organism evidence="3 4">
    <name type="scientific">Sandaracinus amylolyticus</name>
    <dbReference type="NCBI Taxonomy" id="927083"/>
    <lineage>
        <taxon>Bacteria</taxon>
        <taxon>Pseudomonadati</taxon>
        <taxon>Myxococcota</taxon>
        <taxon>Polyangia</taxon>
        <taxon>Polyangiales</taxon>
        <taxon>Sandaracinaceae</taxon>
        <taxon>Sandaracinus</taxon>
    </lineage>
</organism>
<reference evidence="3 4" key="1">
    <citation type="submission" date="2015-03" db="EMBL/GenBank/DDBJ databases">
        <title>Genome assembly of Sandaracinus amylolyticus DSM 53668.</title>
        <authorList>
            <person name="Sharma G."/>
            <person name="Subramanian S."/>
        </authorList>
    </citation>
    <scope>NUCLEOTIDE SEQUENCE [LARGE SCALE GENOMIC DNA]</scope>
    <source>
        <strain evidence="3 4">DSM 53668</strain>
    </source>
</reference>
<name>A0A0F6W5J9_9BACT</name>
<dbReference type="KEGG" id="samy:DB32_005020"/>
<dbReference type="Gene3D" id="3.40.250.10">
    <property type="entry name" value="Rhodanese-like domain"/>
    <property type="match status" value="1"/>
</dbReference>
<evidence type="ECO:0000256" key="1">
    <source>
        <dbReference type="SAM" id="MobiDB-lite"/>
    </source>
</evidence>
<dbReference type="EMBL" id="CP011125">
    <property type="protein sequence ID" value="AKF07871.1"/>
    <property type="molecule type" value="Genomic_DNA"/>
</dbReference>
<dbReference type="InterPro" id="IPR036873">
    <property type="entry name" value="Rhodanese-like_dom_sf"/>
</dbReference>
<dbReference type="PROSITE" id="PS50206">
    <property type="entry name" value="RHODANESE_3"/>
    <property type="match status" value="1"/>
</dbReference>
<dbReference type="InterPro" id="IPR001763">
    <property type="entry name" value="Rhodanese-like_dom"/>
</dbReference>
<dbReference type="STRING" id="927083.DB32_005020"/>
<proteinExistence type="predicted"/>